<dbReference type="Gene3D" id="1.50.10.10">
    <property type="match status" value="1"/>
</dbReference>
<evidence type="ECO:0000256" key="2">
    <source>
        <dbReference type="ARBA" id="ARBA00012757"/>
    </source>
</evidence>
<protein>
    <recommendedName>
        <fullName evidence="2">alpha,alpha-trehalase</fullName>
        <ecNumber evidence="2">3.2.1.28</ecNumber>
    </recommendedName>
    <alternativeName>
        <fullName evidence="5">Alpha,alpha-trehalase</fullName>
    </alternativeName>
    <alternativeName>
        <fullName evidence="6">Alpha,alpha-trehalose glucohydrolase</fullName>
    </alternativeName>
</protein>
<keyword evidence="4" id="KW-0326">Glycosidase</keyword>
<dbReference type="GO" id="GO:0005993">
    <property type="term" value="P:trehalose catabolic process"/>
    <property type="evidence" value="ECO:0007669"/>
    <property type="project" value="TreeGrafter"/>
</dbReference>
<dbReference type="Pfam" id="PF01204">
    <property type="entry name" value="Trehalase"/>
    <property type="match status" value="1"/>
</dbReference>
<dbReference type="SUPFAM" id="SSF48208">
    <property type="entry name" value="Six-hairpin glycosidases"/>
    <property type="match status" value="1"/>
</dbReference>
<dbReference type="InterPro" id="IPR012341">
    <property type="entry name" value="6hp_glycosidase-like_sf"/>
</dbReference>
<keyword evidence="8" id="KW-1185">Reference proteome</keyword>
<sequence>MSSGIILDGGIATSAKPTGTDIYQWDWPNAWAPIQHILHEGLSRPDRSDKVKVLAKEIARRWIQTTFLAYQRTGYMHEKYDATKIGG</sequence>
<dbReference type="EMBL" id="KQ118954">
    <property type="protein sequence ID" value="KMS64908.1"/>
    <property type="molecule type" value="Genomic_DNA"/>
</dbReference>
<evidence type="ECO:0000313" key="8">
    <source>
        <dbReference type="Proteomes" id="UP000035740"/>
    </source>
</evidence>
<dbReference type="PANTHER" id="PTHR23403:SF1">
    <property type="entry name" value="TREHALASE"/>
    <property type="match status" value="1"/>
</dbReference>
<proteinExistence type="inferred from homology"/>
<dbReference type="GO" id="GO:0004555">
    <property type="term" value="F:alpha,alpha-trehalase activity"/>
    <property type="evidence" value="ECO:0007669"/>
    <property type="project" value="UniProtKB-EC"/>
</dbReference>
<accession>A0A0J7YP50</accession>
<dbReference type="PANTHER" id="PTHR23403">
    <property type="entry name" value="TREHALASE"/>
    <property type="match status" value="1"/>
</dbReference>
<name>A0A0J7YP50_BETVV</name>
<organism evidence="7 8">
    <name type="scientific">Beta vulgaris subsp. vulgaris</name>
    <name type="common">Beet</name>
    <dbReference type="NCBI Taxonomy" id="3555"/>
    <lineage>
        <taxon>Eukaryota</taxon>
        <taxon>Viridiplantae</taxon>
        <taxon>Streptophyta</taxon>
        <taxon>Embryophyta</taxon>
        <taxon>Tracheophyta</taxon>
        <taxon>Spermatophyta</taxon>
        <taxon>Magnoliopsida</taxon>
        <taxon>eudicotyledons</taxon>
        <taxon>Gunneridae</taxon>
        <taxon>Pentapetalae</taxon>
        <taxon>Caryophyllales</taxon>
        <taxon>Chenopodiaceae</taxon>
        <taxon>Betoideae</taxon>
        <taxon>Beta</taxon>
    </lineage>
</organism>
<evidence type="ECO:0000256" key="3">
    <source>
        <dbReference type="ARBA" id="ARBA00022801"/>
    </source>
</evidence>
<comment type="similarity">
    <text evidence="1">Belongs to the glycosyl hydrolase 37 family.</text>
</comment>
<dbReference type="Proteomes" id="UP000035740">
    <property type="component" value="Unassembled WGS sequence"/>
</dbReference>
<dbReference type="AlphaFoldDB" id="A0A0J7YP50"/>
<evidence type="ECO:0000256" key="4">
    <source>
        <dbReference type="ARBA" id="ARBA00023295"/>
    </source>
</evidence>
<keyword evidence="3" id="KW-0378">Hydrolase</keyword>
<evidence type="ECO:0000313" key="7">
    <source>
        <dbReference type="EMBL" id="KMS64908.1"/>
    </source>
</evidence>
<dbReference type="InterPro" id="IPR008928">
    <property type="entry name" value="6-hairpin_glycosidase_sf"/>
</dbReference>
<reference evidence="7 8" key="1">
    <citation type="journal article" date="2014" name="Nature">
        <title>The genome of the recently domesticated crop plant sugar beet (Beta vulgaris).</title>
        <authorList>
            <person name="Dohm J.C."/>
            <person name="Minoche A.E."/>
            <person name="Holtgrawe D."/>
            <person name="Capella-Gutierrez S."/>
            <person name="Zakrzewski F."/>
            <person name="Tafer H."/>
            <person name="Rupp O."/>
            <person name="Sorensen T.R."/>
            <person name="Stracke R."/>
            <person name="Reinhardt R."/>
            <person name="Goesmann A."/>
            <person name="Kraft T."/>
            <person name="Schulz B."/>
            <person name="Stadler P.F."/>
            <person name="Schmidt T."/>
            <person name="Gabaldon T."/>
            <person name="Lehrach H."/>
            <person name="Weisshaar B."/>
            <person name="Himmelbauer H."/>
        </authorList>
    </citation>
    <scope>NUCLEOTIDE SEQUENCE [LARGE SCALE GENOMIC DNA]</scope>
    <source>
        <tissue evidence="7">Taproot</tissue>
    </source>
</reference>
<dbReference type="InterPro" id="IPR001661">
    <property type="entry name" value="Glyco_hydro_37"/>
</dbReference>
<evidence type="ECO:0000256" key="6">
    <source>
        <dbReference type="ARBA" id="ARBA00031637"/>
    </source>
</evidence>
<feature type="non-terminal residue" evidence="7">
    <location>
        <position position="87"/>
    </location>
</feature>
<gene>
    <name evidence="7" type="ORF">BVRB_041410</name>
</gene>
<dbReference type="Gramene" id="KMS64908">
    <property type="protein sequence ID" value="KMS64908"/>
    <property type="gene ID" value="BVRB_041410"/>
</dbReference>
<dbReference type="EC" id="3.2.1.28" evidence="2"/>
<dbReference type="InterPro" id="IPR018232">
    <property type="entry name" value="Glyco_hydro_37_CS"/>
</dbReference>
<dbReference type="OrthoDB" id="3542292at2759"/>
<dbReference type="PROSITE" id="PS00928">
    <property type="entry name" value="TREHALASE_2"/>
    <property type="match status" value="1"/>
</dbReference>
<evidence type="ECO:0000256" key="5">
    <source>
        <dbReference type="ARBA" id="ARBA00030473"/>
    </source>
</evidence>
<evidence type="ECO:0000256" key="1">
    <source>
        <dbReference type="ARBA" id="ARBA00005615"/>
    </source>
</evidence>